<sequence>SHQPQSADECVIGEVFCCAPVYDNIFSHTSPRELARLGRSCHAAYAASKDYSRCTFNINRHLFGFISEPLLFRSLQARTGTLIAGSNALQFLDRTFYDETDMDMYVHPGHAREVMDYVVEREGYEFKPHSRQPQDYRNIVSDKWDNTRIRQDYQIKGVRSVLSLEKHGSNGYQKIQVIECAMSPFDTFINFHSTCVMNFIAFDAAYSLYPIATFEDWCTLQVWQERPLHDISVAIKYGQWGFQWLSALPLSTSSFYL</sequence>
<feature type="non-terminal residue" evidence="1">
    <location>
        <position position="1"/>
    </location>
</feature>
<evidence type="ECO:0000313" key="2">
    <source>
        <dbReference type="Proteomes" id="UP000823399"/>
    </source>
</evidence>
<proteinExistence type="predicted"/>
<organism evidence="1 2">
    <name type="scientific">Suillus discolor</name>
    <dbReference type="NCBI Taxonomy" id="1912936"/>
    <lineage>
        <taxon>Eukaryota</taxon>
        <taxon>Fungi</taxon>
        <taxon>Dikarya</taxon>
        <taxon>Basidiomycota</taxon>
        <taxon>Agaricomycotina</taxon>
        <taxon>Agaricomycetes</taxon>
        <taxon>Agaricomycetidae</taxon>
        <taxon>Boletales</taxon>
        <taxon>Suillineae</taxon>
        <taxon>Suillaceae</taxon>
        <taxon>Suillus</taxon>
    </lineage>
</organism>
<dbReference type="Proteomes" id="UP000823399">
    <property type="component" value="Unassembled WGS sequence"/>
</dbReference>
<comment type="caution">
    <text evidence="1">The sequence shown here is derived from an EMBL/GenBank/DDBJ whole genome shotgun (WGS) entry which is preliminary data.</text>
</comment>
<dbReference type="AlphaFoldDB" id="A0A9P7ESV7"/>
<feature type="non-terminal residue" evidence="1">
    <location>
        <position position="257"/>
    </location>
</feature>
<keyword evidence="2" id="KW-1185">Reference proteome</keyword>
<dbReference type="EMBL" id="JABBWM010000140">
    <property type="protein sequence ID" value="KAG2086809.1"/>
    <property type="molecule type" value="Genomic_DNA"/>
</dbReference>
<protein>
    <submittedName>
        <fullName evidence="1">Uncharacterized protein</fullName>
    </submittedName>
</protein>
<dbReference type="GeneID" id="64692368"/>
<name>A0A9P7ESV7_9AGAM</name>
<gene>
    <name evidence="1" type="ORF">F5147DRAFT_532799</name>
</gene>
<dbReference type="OrthoDB" id="3041043at2759"/>
<reference evidence="1" key="1">
    <citation type="journal article" date="2020" name="New Phytol.">
        <title>Comparative genomics reveals dynamic genome evolution in host specialist ectomycorrhizal fungi.</title>
        <authorList>
            <person name="Lofgren L.A."/>
            <person name="Nguyen N.H."/>
            <person name="Vilgalys R."/>
            <person name="Ruytinx J."/>
            <person name="Liao H.L."/>
            <person name="Branco S."/>
            <person name="Kuo A."/>
            <person name="LaButti K."/>
            <person name="Lipzen A."/>
            <person name="Andreopoulos W."/>
            <person name="Pangilinan J."/>
            <person name="Riley R."/>
            <person name="Hundley H."/>
            <person name="Na H."/>
            <person name="Barry K."/>
            <person name="Grigoriev I.V."/>
            <person name="Stajich J.E."/>
            <person name="Kennedy P.G."/>
        </authorList>
    </citation>
    <scope>NUCLEOTIDE SEQUENCE</scope>
    <source>
        <strain evidence="1">FC423</strain>
    </source>
</reference>
<evidence type="ECO:0000313" key="1">
    <source>
        <dbReference type="EMBL" id="KAG2086809.1"/>
    </source>
</evidence>
<dbReference type="RefSeq" id="XP_041285015.1">
    <property type="nucleotide sequence ID" value="XM_041430109.1"/>
</dbReference>
<accession>A0A9P7ESV7</accession>